<gene>
    <name evidence="2" type="ORF">D9615_009411</name>
</gene>
<organism evidence="2 3">
    <name type="scientific">Tricholomella constricta</name>
    <dbReference type="NCBI Taxonomy" id="117010"/>
    <lineage>
        <taxon>Eukaryota</taxon>
        <taxon>Fungi</taxon>
        <taxon>Dikarya</taxon>
        <taxon>Basidiomycota</taxon>
        <taxon>Agaricomycotina</taxon>
        <taxon>Agaricomycetes</taxon>
        <taxon>Agaricomycetidae</taxon>
        <taxon>Agaricales</taxon>
        <taxon>Tricholomatineae</taxon>
        <taxon>Lyophyllaceae</taxon>
        <taxon>Tricholomella</taxon>
    </lineage>
</organism>
<dbReference type="Proteomes" id="UP000565441">
    <property type="component" value="Unassembled WGS sequence"/>
</dbReference>
<feature type="region of interest" description="Disordered" evidence="1">
    <location>
        <begin position="64"/>
        <end position="85"/>
    </location>
</feature>
<feature type="compositionally biased region" description="Low complexity" evidence="1">
    <location>
        <begin position="68"/>
        <end position="78"/>
    </location>
</feature>
<keyword evidence="3" id="KW-1185">Reference proteome</keyword>
<accession>A0A8H5H2Y6</accession>
<proteinExistence type="predicted"/>
<protein>
    <submittedName>
        <fullName evidence="2">Uncharacterized protein</fullName>
    </submittedName>
</protein>
<comment type="caution">
    <text evidence="2">The sequence shown here is derived from an EMBL/GenBank/DDBJ whole genome shotgun (WGS) entry which is preliminary data.</text>
</comment>
<evidence type="ECO:0000256" key="1">
    <source>
        <dbReference type="SAM" id="MobiDB-lite"/>
    </source>
</evidence>
<dbReference type="AlphaFoldDB" id="A0A8H5H2Y6"/>
<evidence type="ECO:0000313" key="3">
    <source>
        <dbReference type="Proteomes" id="UP000565441"/>
    </source>
</evidence>
<reference evidence="2 3" key="1">
    <citation type="journal article" date="2020" name="ISME J.">
        <title>Uncovering the hidden diversity of litter-decomposition mechanisms in mushroom-forming fungi.</title>
        <authorList>
            <person name="Floudas D."/>
            <person name="Bentzer J."/>
            <person name="Ahren D."/>
            <person name="Johansson T."/>
            <person name="Persson P."/>
            <person name="Tunlid A."/>
        </authorList>
    </citation>
    <scope>NUCLEOTIDE SEQUENCE [LARGE SCALE GENOMIC DNA]</scope>
    <source>
        <strain evidence="2 3">CBS 661.87</strain>
    </source>
</reference>
<dbReference type="EMBL" id="JAACJP010000032">
    <property type="protein sequence ID" value="KAF5375686.1"/>
    <property type="molecule type" value="Genomic_DNA"/>
</dbReference>
<name>A0A8H5H2Y6_9AGAR</name>
<evidence type="ECO:0000313" key="2">
    <source>
        <dbReference type="EMBL" id="KAF5375686.1"/>
    </source>
</evidence>
<sequence>MGVDGVKLQRIAGYVSETPPLKIGTRSLRRPARARARAPFCYSDILRALAPGPAWTPKLHPPVPVTAPTPASTSTTKALPPPPAPVPLARALARSSTPASATETPIIVHELGLWAMGSRAPDGAYVICGRVSLGGGGVPGGAA</sequence>